<evidence type="ECO:0000259" key="1">
    <source>
        <dbReference type="Pfam" id="PF09557"/>
    </source>
</evidence>
<dbReference type="Proteomes" id="UP000546200">
    <property type="component" value="Unassembled WGS sequence"/>
</dbReference>
<accession>A0A7W9BGR9</accession>
<dbReference type="RefSeq" id="WP_184060486.1">
    <property type="nucleotide sequence ID" value="NZ_JACIJK010000016.1"/>
</dbReference>
<proteinExistence type="predicted"/>
<feature type="domain" description="DUF2382" evidence="1">
    <location>
        <begin position="9"/>
        <end position="118"/>
    </location>
</feature>
<protein>
    <submittedName>
        <fullName evidence="2">Stress response protein YsnF</fullName>
    </submittedName>
</protein>
<gene>
    <name evidence="2" type="ORF">FHS94_003725</name>
</gene>
<organism evidence="2 3">
    <name type="scientific">Sphingomonas aerophila</name>
    <dbReference type="NCBI Taxonomy" id="1344948"/>
    <lineage>
        <taxon>Bacteria</taxon>
        <taxon>Pseudomonadati</taxon>
        <taxon>Pseudomonadota</taxon>
        <taxon>Alphaproteobacteria</taxon>
        <taxon>Sphingomonadales</taxon>
        <taxon>Sphingomonadaceae</taxon>
        <taxon>Sphingomonas</taxon>
    </lineage>
</organism>
<dbReference type="EMBL" id="JACIJK010000016">
    <property type="protein sequence ID" value="MBB5716853.1"/>
    <property type="molecule type" value="Genomic_DNA"/>
</dbReference>
<evidence type="ECO:0000313" key="3">
    <source>
        <dbReference type="Proteomes" id="UP000546200"/>
    </source>
</evidence>
<keyword evidence="3" id="KW-1185">Reference proteome</keyword>
<evidence type="ECO:0000313" key="2">
    <source>
        <dbReference type="EMBL" id="MBB5716853.1"/>
    </source>
</evidence>
<dbReference type="InterPro" id="IPR019060">
    <property type="entry name" value="DUF2382"/>
</dbReference>
<comment type="caution">
    <text evidence="2">The sequence shown here is derived from an EMBL/GenBank/DDBJ whole genome shotgun (WGS) entry which is preliminary data.</text>
</comment>
<sequence>MSDDIQRIPIIEEQARVSKRVVDTERVTVRTRPEDQDVVVREHLSRERVDVVRVAVDREIFEVPAIRTEGDVTIVPVVEERLVVEKRLFLVEELHLHRQVERTEVAVPTTLKRTQVEVDREPITPQENH</sequence>
<dbReference type="Pfam" id="PF09557">
    <property type="entry name" value="DUF2382"/>
    <property type="match status" value="1"/>
</dbReference>
<dbReference type="AlphaFoldDB" id="A0A7W9BGR9"/>
<name>A0A7W9BGR9_9SPHN</name>
<reference evidence="2 3" key="1">
    <citation type="submission" date="2020-08" db="EMBL/GenBank/DDBJ databases">
        <title>Genomic Encyclopedia of Type Strains, Phase IV (KMG-IV): sequencing the most valuable type-strain genomes for metagenomic binning, comparative biology and taxonomic classification.</title>
        <authorList>
            <person name="Goeker M."/>
        </authorList>
    </citation>
    <scope>NUCLEOTIDE SEQUENCE [LARGE SCALE GENOMIC DNA]</scope>
    <source>
        <strain evidence="2 3">DSM 100044</strain>
    </source>
</reference>